<dbReference type="PANTHER" id="PTHR37829:SF3">
    <property type="entry name" value="PROTEIN JAYE-RELATED"/>
    <property type="match status" value="1"/>
</dbReference>
<feature type="domain" description="Baseplate protein J-like barrel" evidence="1">
    <location>
        <begin position="188"/>
        <end position="266"/>
    </location>
</feature>
<dbReference type="Proteomes" id="UP000594688">
    <property type="component" value="Chromosome"/>
</dbReference>
<dbReference type="InterPro" id="IPR052399">
    <property type="entry name" value="Phage_Baseplate_Assmbl_Protein"/>
</dbReference>
<dbReference type="Pfam" id="PF04865">
    <property type="entry name" value="Baseplate_J"/>
    <property type="match status" value="1"/>
</dbReference>
<evidence type="ECO:0000259" key="1">
    <source>
        <dbReference type="Pfam" id="PF04865"/>
    </source>
</evidence>
<reference evidence="2 3" key="1">
    <citation type="submission" date="2020-02" db="EMBL/GenBank/DDBJ databases">
        <title>Genomic and physiological characterization of two novel Nitrospinaceae genera.</title>
        <authorList>
            <person name="Mueller A.J."/>
            <person name="Jung M.-Y."/>
            <person name="Strachan C.R."/>
            <person name="Herbold C.W."/>
            <person name="Kirkegaard R.H."/>
            <person name="Daims H."/>
        </authorList>
    </citation>
    <scope>NUCLEOTIDE SEQUENCE [LARGE SCALE GENOMIC DNA]</scope>
    <source>
        <strain evidence="2">EB</strain>
    </source>
</reference>
<dbReference type="AlphaFoldDB" id="A0A7T0BUR5"/>
<dbReference type="PANTHER" id="PTHR37829">
    <property type="entry name" value="PHAGE-LIKE ELEMENT PBSX PROTEIN XKDT"/>
    <property type="match status" value="1"/>
</dbReference>
<evidence type="ECO:0000313" key="2">
    <source>
        <dbReference type="EMBL" id="QPJ61315.1"/>
    </source>
</evidence>
<name>A0A7T0BUR5_9BACT</name>
<dbReference type="InterPro" id="IPR006949">
    <property type="entry name" value="Barrel_Baseplate_J-like"/>
</dbReference>
<dbReference type="EMBL" id="CP048685">
    <property type="protein sequence ID" value="QPJ61315.1"/>
    <property type="molecule type" value="Genomic_DNA"/>
</dbReference>
<dbReference type="KEGG" id="nli:G3M70_05180"/>
<gene>
    <name evidence="2" type="ORF">G3M70_05180</name>
</gene>
<proteinExistence type="predicted"/>
<protein>
    <recommendedName>
        <fullName evidence="1">Baseplate protein J-like barrel domain-containing protein</fullName>
    </recommendedName>
</protein>
<accession>A0A7T0BUR5</accession>
<organism evidence="2 3">
    <name type="scientific">Candidatus Nitronauta litoralis</name>
    <dbReference type="NCBI Taxonomy" id="2705533"/>
    <lineage>
        <taxon>Bacteria</taxon>
        <taxon>Pseudomonadati</taxon>
        <taxon>Nitrospinota/Tectimicrobiota group</taxon>
        <taxon>Nitrospinota</taxon>
        <taxon>Nitrospinia</taxon>
        <taxon>Nitrospinales</taxon>
        <taxon>Nitrospinaceae</taxon>
        <taxon>Candidatus Nitronauta</taxon>
    </lineage>
</organism>
<sequence length="579" mass="62733">MKFEPRDYPDIVRDLLTSLTKGTVREKVTVPGVEGPIILKELANRPLRRVSHLQGKVSSGDENDSEGRNFRFTSADFELISSTGGEEFDAIRFREGGNKPLPGSDLYVNYFPVNIDPMPVTDLNIGSVVRTILESLAVELTLEEQLLERVYKSAFLETAEKQSLDKVVALVGVKRIPTGVPTAKLRFVRATGTVGRITIPVGTRVSDVEGKNLYQTVAPLILEPGESSREINAVGINSKTEAVPADSLSRLEMMIAGVGSVTNPTEAWTRSDPETDESLRRRAKGALHKAIRGTLDALKFGILSIEGVQDVALQEFPNGVPGEVKIDVVYEQNSDPALQDQVNRRIDELRPAGIRVLLGQAAKTKVTAQIEITLAGTGVPESELEPLKNDVEARLAEFLGQLSPGGVARQAQMVSTVMSDSRIVDAKIELSAEGGPQQDKLELATGHAIDLVQPFSFLQVKKEDTGGSALATTAEVDLTLPVHLEPGVTQSELEQTIRLAAQSHMDLLVTAGTPYSIDSLAAAIRDDTRFALIRAEALSVVESQGRFIQLADQLGEYTPQPNETLHLRNVTLDVREGGS</sequence>
<evidence type="ECO:0000313" key="3">
    <source>
        <dbReference type="Proteomes" id="UP000594688"/>
    </source>
</evidence>